<evidence type="ECO:0000313" key="9">
    <source>
        <dbReference type="Proteomes" id="UP000216446"/>
    </source>
</evidence>
<keyword evidence="4" id="KW-0472">Membrane</keyword>
<dbReference type="AlphaFoldDB" id="A0A259TVN0"/>
<accession>A0A259TVN0</accession>
<organism evidence="8 9">
    <name type="scientific">Rubricoccus marinus</name>
    <dbReference type="NCBI Taxonomy" id="716817"/>
    <lineage>
        <taxon>Bacteria</taxon>
        <taxon>Pseudomonadati</taxon>
        <taxon>Rhodothermota</taxon>
        <taxon>Rhodothermia</taxon>
        <taxon>Rhodothermales</taxon>
        <taxon>Rubricoccaceae</taxon>
        <taxon>Rubricoccus</taxon>
    </lineage>
</organism>
<keyword evidence="3 6" id="KW-0732">Signal</keyword>
<dbReference type="EMBL" id="MQWB01000001">
    <property type="protein sequence ID" value="OZC01781.1"/>
    <property type="molecule type" value="Genomic_DNA"/>
</dbReference>
<comment type="caution">
    <text evidence="8">The sequence shown here is derived from an EMBL/GenBank/DDBJ whole genome shotgun (WGS) entry which is preliminary data.</text>
</comment>
<dbReference type="InterPro" id="IPR000184">
    <property type="entry name" value="Bac_surfAg_D15"/>
</dbReference>
<dbReference type="InterPro" id="IPR039910">
    <property type="entry name" value="D15-like"/>
</dbReference>
<gene>
    <name evidence="8" type="ORF">BSZ36_01530</name>
</gene>
<evidence type="ECO:0000259" key="7">
    <source>
        <dbReference type="Pfam" id="PF01103"/>
    </source>
</evidence>
<keyword evidence="9" id="KW-1185">Reference proteome</keyword>
<dbReference type="OrthoDB" id="9814535at2"/>
<dbReference type="Gene3D" id="2.40.160.50">
    <property type="entry name" value="membrane protein fhac: a member of the omp85/tpsb transporter family"/>
    <property type="match status" value="1"/>
</dbReference>
<keyword evidence="2" id="KW-0812">Transmembrane</keyword>
<reference evidence="8 9" key="1">
    <citation type="submission" date="2016-11" db="EMBL/GenBank/DDBJ databases">
        <title>Study of marine rhodopsin-containing bacteria.</title>
        <authorList>
            <person name="Yoshizawa S."/>
            <person name="Kumagai Y."/>
            <person name="Kogure K."/>
        </authorList>
    </citation>
    <scope>NUCLEOTIDE SEQUENCE [LARGE SCALE GENOMIC DNA]</scope>
    <source>
        <strain evidence="8 9">SG-29</strain>
    </source>
</reference>
<evidence type="ECO:0000256" key="3">
    <source>
        <dbReference type="ARBA" id="ARBA00022729"/>
    </source>
</evidence>
<evidence type="ECO:0000256" key="2">
    <source>
        <dbReference type="ARBA" id="ARBA00022692"/>
    </source>
</evidence>
<dbReference type="RefSeq" id="WP_094545403.1">
    <property type="nucleotide sequence ID" value="NZ_MQWB01000001.1"/>
</dbReference>
<feature type="chain" id="PRO_5012989129" description="Bacterial surface antigen (D15) domain-containing protein" evidence="6">
    <location>
        <begin position="24"/>
        <end position="765"/>
    </location>
</feature>
<evidence type="ECO:0000256" key="5">
    <source>
        <dbReference type="ARBA" id="ARBA00023237"/>
    </source>
</evidence>
<name>A0A259TVN0_9BACT</name>
<feature type="signal peptide" evidence="6">
    <location>
        <begin position="1"/>
        <end position="23"/>
    </location>
</feature>
<sequence>MPFSRLSFVAAFVVGLVASGAAAQEGAPLVFVNDDTQVSALSFEAVDGSLTLDPASLELQVATTAPTFFEKAPWRYLSPGAPPPHPLNPIELQKDVVRLQRYYERNGFPRSLVDYTVDLDTARNAAGVTFQIAEGPPLVLEGVEFGKPSAPPVTESLMPELREEWLDYVETLGLQTGERLTEFSLVSLQNRTRQWLRTRSYAWADVSYERFIDSTGLAATVRLKVSPGPPTTYGEIVIERVDSTAQANITDNVILRELPFRPGDPFDAGDLAVGQREIFGLGVFQLATVDVEPQSPPYDSTATIIVRVREAPLRVLRAFGGYFTEGGVTGRLEATHRNAFGGARNATATIEARTGILDQSNVVDGLYDYRASLALRQPYVGYRALSYTLTPAVRSRNDEIERSVSASLTNTLLFTRSTLQTAAVNASFQNRRVDPFGTATNGFFDLRNILQGDSTLAVTTTAVGVDVTAGFVDNPLQPRSGVILRPSARVATPLATDYQYARGALSASAFYPFGDRTGLTAKGTVGAFSTYGGTTLSNPIAYVLLRDQYFYGGGATDVRGWAVTQLGPKVINFRIADVLGSRGEVTRQDTTVTGYAGIGGTRKLFGSVQLNLPFFLGPQWGSNVFVDAGMISAAADFDLDEAFGASQATEDLEDILRNEGGLRVATGAGLQYLTPIGFVGFALGVKLNPSYFDLRNPEQIFCGPTDARGAVPDDSGALFCDAGFADAARNGQAFDFEGVAPSKGFFGLIPQARRLQLQITFGQSF</sequence>
<evidence type="ECO:0000256" key="6">
    <source>
        <dbReference type="SAM" id="SignalP"/>
    </source>
</evidence>
<dbReference type="PANTHER" id="PTHR12815">
    <property type="entry name" value="SORTING AND ASSEMBLY MACHINERY SAMM50 PROTEIN FAMILY MEMBER"/>
    <property type="match status" value="1"/>
</dbReference>
<feature type="domain" description="Bacterial surface antigen (D15)" evidence="7">
    <location>
        <begin position="365"/>
        <end position="688"/>
    </location>
</feature>
<proteinExistence type="predicted"/>
<dbReference type="PANTHER" id="PTHR12815:SF47">
    <property type="entry name" value="TRANSLOCATION AND ASSEMBLY MODULE SUBUNIT TAMA"/>
    <property type="match status" value="1"/>
</dbReference>
<comment type="subcellular location">
    <subcellularLocation>
        <location evidence="1">Membrane</location>
    </subcellularLocation>
</comment>
<dbReference type="InParanoid" id="A0A259TVN0"/>
<dbReference type="Gene3D" id="3.10.20.310">
    <property type="entry name" value="membrane protein fhac"/>
    <property type="match status" value="2"/>
</dbReference>
<evidence type="ECO:0000256" key="4">
    <source>
        <dbReference type="ARBA" id="ARBA00023136"/>
    </source>
</evidence>
<evidence type="ECO:0000313" key="8">
    <source>
        <dbReference type="EMBL" id="OZC01781.1"/>
    </source>
</evidence>
<protein>
    <recommendedName>
        <fullName evidence="7">Bacterial surface antigen (D15) domain-containing protein</fullName>
    </recommendedName>
</protein>
<dbReference type="Proteomes" id="UP000216446">
    <property type="component" value="Unassembled WGS sequence"/>
</dbReference>
<keyword evidence="5" id="KW-0998">Cell outer membrane</keyword>
<evidence type="ECO:0000256" key="1">
    <source>
        <dbReference type="ARBA" id="ARBA00004370"/>
    </source>
</evidence>
<dbReference type="GO" id="GO:0019867">
    <property type="term" value="C:outer membrane"/>
    <property type="evidence" value="ECO:0007669"/>
    <property type="project" value="InterPro"/>
</dbReference>
<dbReference type="Pfam" id="PF01103">
    <property type="entry name" value="Omp85"/>
    <property type="match status" value="1"/>
</dbReference>